<dbReference type="InterPro" id="IPR029060">
    <property type="entry name" value="PIN-like_dom_sf"/>
</dbReference>
<gene>
    <name evidence="2" type="ordered locus">CLDAP_40090</name>
</gene>
<dbReference type="eggNOG" id="COG4113">
    <property type="taxonomic scope" value="Bacteria"/>
</dbReference>
<dbReference type="EMBL" id="AP012337">
    <property type="protein sequence ID" value="BAM02049.1"/>
    <property type="molecule type" value="Genomic_DNA"/>
</dbReference>
<organism evidence="2 3">
    <name type="scientific">Caldilinea aerophila (strain DSM 14535 / JCM 11387 / NBRC 104270 / STL-6-O1)</name>
    <dbReference type="NCBI Taxonomy" id="926550"/>
    <lineage>
        <taxon>Bacteria</taxon>
        <taxon>Bacillati</taxon>
        <taxon>Chloroflexota</taxon>
        <taxon>Caldilineae</taxon>
        <taxon>Caldilineales</taxon>
        <taxon>Caldilineaceae</taxon>
        <taxon>Caldilinea</taxon>
    </lineage>
</organism>
<feature type="domain" description="PIN" evidence="1">
    <location>
        <begin position="24"/>
        <end position="90"/>
    </location>
</feature>
<dbReference type="InterPro" id="IPR002716">
    <property type="entry name" value="PIN_dom"/>
</dbReference>
<dbReference type="SUPFAM" id="SSF88723">
    <property type="entry name" value="PIN domain-like"/>
    <property type="match status" value="1"/>
</dbReference>
<proteinExistence type="predicted"/>
<dbReference type="Proteomes" id="UP000007880">
    <property type="component" value="Chromosome"/>
</dbReference>
<name>I0I9W1_CALAS</name>
<evidence type="ECO:0000259" key="1">
    <source>
        <dbReference type="Pfam" id="PF01850"/>
    </source>
</evidence>
<dbReference type="CDD" id="cd09874">
    <property type="entry name" value="PIN_MT3492-like"/>
    <property type="match status" value="1"/>
</dbReference>
<protein>
    <recommendedName>
        <fullName evidence="1">PIN domain-containing protein</fullName>
    </recommendedName>
</protein>
<dbReference type="KEGG" id="cap:CLDAP_40090"/>
<dbReference type="HOGENOM" id="CLU_2092271_0_0_0"/>
<sequence>MATALSKAARQGWVAAAAAQEARHDFLRHWPAYVRLPISNAVIDRAANLAWKHELRAYDALHLACALFWQETAGESTLFACFDARLRRAAVSESLQVWSERWKSPHPFMPLIPPAV</sequence>
<reference evidence="2 3" key="1">
    <citation type="submission" date="2012-02" db="EMBL/GenBank/DDBJ databases">
        <title>Complete genome sequence of Caldilinea aerophila DSM 14535 (= NBRC 102666).</title>
        <authorList>
            <person name="Oguchi A."/>
            <person name="Hosoyama A."/>
            <person name="Sekine M."/>
            <person name="Fukai R."/>
            <person name="Kato Y."/>
            <person name="Nakamura S."/>
            <person name="Hanada S."/>
            <person name="Yamazaki S."/>
            <person name="Fujita N."/>
        </authorList>
    </citation>
    <scope>NUCLEOTIDE SEQUENCE [LARGE SCALE GENOMIC DNA]</scope>
    <source>
        <strain evidence="3">DSM 14535 / JCM 11387 / NBRC 104270 / STL-6-O1</strain>
    </source>
</reference>
<keyword evidence="3" id="KW-1185">Reference proteome</keyword>
<dbReference type="AlphaFoldDB" id="I0I9W1"/>
<dbReference type="OrthoDB" id="164158at2"/>
<dbReference type="Gene3D" id="3.40.50.1010">
    <property type="entry name" value="5'-nuclease"/>
    <property type="match status" value="1"/>
</dbReference>
<evidence type="ECO:0000313" key="2">
    <source>
        <dbReference type="EMBL" id="BAM02049.1"/>
    </source>
</evidence>
<dbReference type="Pfam" id="PF01850">
    <property type="entry name" value="PIN"/>
    <property type="match status" value="1"/>
</dbReference>
<accession>I0I9W1</accession>
<evidence type="ECO:0000313" key="3">
    <source>
        <dbReference type="Proteomes" id="UP000007880"/>
    </source>
</evidence>